<dbReference type="AlphaFoldDB" id="A0A521C4P6"/>
<accession>A0A521C4P6</accession>
<evidence type="ECO:0000313" key="1">
    <source>
        <dbReference type="EMBL" id="SMO54456.1"/>
    </source>
</evidence>
<reference evidence="1 2" key="1">
    <citation type="submission" date="2017-05" db="EMBL/GenBank/DDBJ databases">
        <authorList>
            <person name="Varghese N."/>
            <person name="Submissions S."/>
        </authorList>
    </citation>
    <scope>NUCLEOTIDE SEQUENCE [LARGE SCALE GENOMIC DNA]</scope>
    <source>
        <strain evidence="1 2">DSM 45474</strain>
    </source>
</reference>
<evidence type="ECO:0000313" key="2">
    <source>
        <dbReference type="Proteomes" id="UP000315636"/>
    </source>
</evidence>
<name>A0A521C4P6_9BACL</name>
<organism evidence="1 2">
    <name type="scientific">Melghirimyces algeriensis</name>
    <dbReference type="NCBI Taxonomy" id="910412"/>
    <lineage>
        <taxon>Bacteria</taxon>
        <taxon>Bacillati</taxon>
        <taxon>Bacillota</taxon>
        <taxon>Bacilli</taxon>
        <taxon>Bacillales</taxon>
        <taxon>Thermoactinomycetaceae</taxon>
        <taxon>Melghirimyces</taxon>
    </lineage>
</organism>
<dbReference type="RefSeq" id="WP_142504890.1">
    <property type="nucleotide sequence ID" value="NZ_FXTI01000003.1"/>
</dbReference>
<dbReference type="OrthoDB" id="9759295at2"/>
<dbReference type="EMBL" id="FXTI01000003">
    <property type="protein sequence ID" value="SMO54456.1"/>
    <property type="molecule type" value="Genomic_DNA"/>
</dbReference>
<gene>
    <name evidence="1" type="ORF">SAMN06264849_103130</name>
</gene>
<protein>
    <submittedName>
        <fullName evidence="1">Uncharacterized protein</fullName>
    </submittedName>
</protein>
<sequence>MKGIHVDDWGGMIIARHAGRVIMSTPNGDGKWNLHRPNEQNNPILVGLSKGQAKRAVREYFQEVE</sequence>
<dbReference type="Proteomes" id="UP000315636">
    <property type="component" value="Unassembled WGS sequence"/>
</dbReference>
<keyword evidence="2" id="KW-1185">Reference proteome</keyword>
<proteinExistence type="predicted"/>